<comment type="caution">
    <text evidence="5">The sequence shown here is derived from an EMBL/GenBank/DDBJ whole genome shotgun (WGS) entry which is preliminary data.</text>
</comment>
<dbReference type="SUPFAM" id="SSF69593">
    <property type="entry name" value="Glycerol-3-phosphate (1)-acyltransferase"/>
    <property type="match status" value="1"/>
</dbReference>
<evidence type="ECO:0000313" key="6">
    <source>
        <dbReference type="Proteomes" id="UP000248014"/>
    </source>
</evidence>
<proteinExistence type="predicted"/>
<dbReference type="Pfam" id="PF01553">
    <property type="entry name" value="Acyltransferase"/>
    <property type="match status" value="1"/>
</dbReference>
<dbReference type="PANTHER" id="PTHR10434">
    <property type="entry name" value="1-ACYL-SN-GLYCEROL-3-PHOSPHATE ACYLTRANSFERASE"/>
    <property type="match status" value="1"/>
</dbReference>
<dbReference type="RefSeq" id="WP_244181794.1">
    <property type="nucleotide sequence ID" value="NZ_QJJM01000007.1"/>
</dbReference>
<comment type="pathway">
    <text evidence="1">Lipid metabolism.</text>
</comment>
<dbReference type="AlphaFoldDB" id="A0A2V3V2Q7"/>
<feature type="domain" description="Phospholipid/glycerol acyltransferase" evidence="4">
    <location>
        <begin position="50"/>
        <end position="159"/>
    </location>
</feature>
<dbReference type="GO" id="GO:0003841">
    <property type="term" value="F:1-acylglycerol-3-phosphate O-acyltransferase activity"/>
    <property type="evidence" value="ECO:0007669"/>
    <property type="project" value="TreeGrafter"/>
</dbReference>
<protein>
    <submittedName>
        <fullName evidence="5">1-acyl-sn-glycerol-3-phosphate acyltransferase</fullName>
    </submittedName>
</protein>
<keyword evidence="2 5" id="KW-0808">Transferase</keyword>
<evidence type="ECO:0000256" key="1">
    <source>
        <dbReference type="ARBA" id="ARBA00005189"/>
    </source>
</evidence>
<keyword evidence="6" id="KW-1185">Reference proteome</keyword>
<organism evidence="5 6">
    <name type="scientific">Blastomonas natatoria</name>
    <dbReference type="NCBI Taxonomy" id="34015"/>
    <lineage>
        <taxon>Bacteria</taxon>
        <taxon>Pseudomonadati</taxon>
        <taxon>Pseudomonadota</taxon>
        <taxon>Alphaproteobacteria</taxon>
        <taxon>Sphingomonadales</taxon>
        <taxon>Sphingomonadaceae</taxon>
        <taxon>Blastomonas</taxon>
    </lineage>
</organism>
<evidence type="ECO:0000313" key="5">
    <source>
        <dbReference type="EMBL" id="PXW75088.1"/>
    </source>
</evidence>
<reference evidence="5 6" key="1">
    <citation type="submission" date="2018-05" db="EMBL/GenBank/DDBJ databases">
        <title>Genomic Encyclopedia of Type Strains, Phase IV (KMG-IV): sequencing the most valuable type-strain genomes for metagenomic binning, comparative biology and taxonomic classification.</title>
        <authorList>
            <person name="Goeker M."/>
        </authorList>
    </citation>
    <scope>NUCLEOTIDE SEQUENCE [LARGE SCALE GENOMIC DNA]</scope>
    <source>
        <strain evidence="5 6">DSM 3183</strain>
    </source>
</reference>
<dbReference type="SMART" id="SM00563">
    <property type="entry name" value="PlsC"/>
    <property type="match status" value="1"/>
</dbReference>
<dbReference type="PANTHER" id="PTHR10434:SF9">
    <property type="entry name" value="PHOSPHOLIPID_GLYCEROL ACYLTRANSFERASE DOMAIN-CONTAINING PROTEIN"/>
    <property type="match status" value="1"/>
</dbReference>
<evidence type="ECO:0000256" key="3">
    <source>
        <dbReference type="ARBA" id="ARBA00023315"/>
    </source>
</evidence>
<evidence type="ECO:0000259" key="4">
    <source>
        <dbReference type="SMART" id="SM00563"/>
    </source>
</evidence>
<dbReference type="EMBL" id="QJJM01000007">
    <property type="protein sequence ID" value="PXW75088.1"/>
    <property type="molecule type" value="Genomic_DNA"/>
</dbReference>
<name>A0A2V3V2Q7_9SPHN</name>
<gene>
    <name evidence="5" type="ORF">C7451_10757</name>
</gene>
<dbReference type="GO" id="GO:0006654">
    <property type="term" value="P:phosphatidic acid biosynthetic process"/>
    <property type="evidence" value="ECO:0007669"/>
    <property type="project" value="TreeGrafter"/>
</dbReference>
<evidence type="ECO:0000256" key="2">
    <source>
        <dbReference type="ARBA" id="ARBA00022679"/>
    </source>
</evidence>
<dbReference type="CDD" id="cd07988">
    <property type="entry name" value="LPLAT_ABO13168-like"/>
    <property type="match status" value="1"/>
</dbReference>
<keyword evidence="3 5" id="KW-0012">Acyltransferase</keyword>
<sequence>MDIHDDVWPPRTDDRPPTLLSRLVRRLLLMLYRSQGWRAEGEVPEPRRFVIIAAPHTSNWDFLYFLGLTGDLGIKAHFMAKTSLFRWPLGRFMRDMGGVPVERSYNRGQVQQMVEEFARRDEFMLTIAPEGTRGNVRQWRTGFYQIALAARVPLVCGLMDYGRKVGGLGPAMMPTGDYAEDMKKIMEFYKSVTPRHPDRAGTDIIKDSRL</sequence>
<accession>A0A2V3V2Q7</accession>
<dbReference type="Proteomes" id="UP000248014">
    <property type="component" value="Unassembled WGS sequence"/>
</dbReference>
<dbReference type="InterPro" id="IPR002123">
    <property type="entry name" value="Plipid/glycerol_acylTrfase"/>
</dbReference>